<feature type="transmembrane region" description="Helical" evidence="1">
    <location>
        <begin position="6"/>
        <end position="24"/>
    </location>
</feature>
<keyword evidence="1" id="KW-0812">Transmembrane</keyword>
<comment type="caution">
    <text evidence="2">The sequence shown here is derived from an EMBL/GenBank/DDBJ whole genome shotgun (WGS) entry which is preliminary data.</text>
</comment>
<keyword evidence="1" id="KW-1133">Transmembrane helix</keyword>
<keyword evidence="3" id="KW-1185">Reference proteome</keyword>
<dbReference type="AlphaFoldDB" id="A0A846QJL9"/>
<dbReference type="Proteomes" id="UP000580856">
    <property type="component" value="Unassembled WGS sequence"/>
</dbReference>
<sequence>MQDAVLFLGTLVMIYMILFPPFVLRRKGEASSYCYSFIATPPKRFGRRCVINMPALLNQMVACCVVFGLLDIFCE</sequence>
<name>A0A846QJL9_9BACT</name>
<feature type="transmembrane region" description="Helical" evidence="1">
    <location>
        <begin position="45"/>
        <end position="70"/>
    </location>
</feature>
<evidence type="ECO:0000256" key="1">
    <source>
        <dbReference type="SAM" id="Phobius"/>
    </source>
</evidence>
<accession>A0A846QJL9</accession>
<proteinExistence type="predicted"/>
<evidence type="ECO:0000313" key="2">
    <source>
        <dbReference type="EMBL" id="NJB68341.1"/>
    </source>
</evidence>
<organism evidence="2 3">
    <name type="scientific">Desulfobaculum xiamenense</name>
    <dbReference type="NCBI Taxonomy" id="995050"/>
    <lineage>
        <taxon>Bacteria</taxon>
        <taxon>Pseudomonadati</taxon>
        <taxon>Thermodesulfobacteriota</taxon>
        <taxon>Desulfovibrionia</taxon>
        <taxon>Desulfovibrionales</taxon>
        <taxon>Desulfovibrionaceae</taxon>
        <taxon>Desulfobaculum</taxon>
    </lineage>
</organism>
<dbReference type="EMBL" id="JAATJA010000002">
    <property type="protein sequence ID" value="NJB68341.1"/>
    <property type="molecule type" value="Genomic_DNA"/>
</dbReference>
<protein>
    <submittedName>
        <fullName evidence="2">Uncharacterized protein</fullName>
    </submittedName>
</protein>
<gene>
    <name evidence="2" type="ORF">GGQ74_002014</name>
</gene>
<reference evidence="2 3" key="1">
    <citation type="submission" date="2020-03" db="EMBL/GenBank/DDBJ databases">
        <title>Genomic Encyclopedia of Type Strains, Phase IV (KMG-IV): sequencing the most valuable type-strain genomes for metagenomic binning, comparative biology and taxonomic classification.</title>
        <authorList>
            <person name="Goeker M."/>
        </authorList>
    </citation>
    <scope>NUCLEOTIDE SEQUENCE [LARGE SCALE GENOMIC DNA]</scope>
    <source>
        <strain evidence="2 3">DSM 24233</strain>
    </source>
</reference>
<dbReference type="RefSeq" id="WP_167941416.1">
    <property type="nucleotide sequence ID" value="NZ_JAATJA010000002.1"/>
</dbReference>
<evidence type="ECO:0000313" key="3">
    <source>
        <dbReference type="Proteomes" id="UP000580856"/>
    </source>
</evidence>
<keyword evidence="1" id="KW-0472">Membrane</keyword>